<comment type="caution">
    <text evidence="2">The sequence shown here is derived from an EMBL/GenBank/DDBJ whole genome shotgun (WGS) entry which is preliminary data.</text>
</comment>
<evidence type="ECO:0000313" key="2">
    <source>
        <dbReference type="EMBL" id="HIX47739.1"/>
    </source>
</evidence>
<dbReference type="AlphaFoldDB" id="A0A9D2ASQ0"/>
<dbReference type="EMBL" id="DXFA01000031">
    <property type="protein sequence ID" value="HIX47739.1"/>
    <property type="molecule type" value="Genomic_DNA"/>
</dbReference>
<gene>
    <name evidence="2" type="ORF">H9981_01775</name>
</gene>
<reference evidence="2" key="2">
    <citation type="submission" date="2021-04" db="EMBL/GenBank/DDBJ databases">
        <authorList>
            <person name="Gilroy R."/>
        </authorList>
    </citation>
    <scope>NUCLEOTIDE SEQUENCE</scope>
    <source>
        <strain evidence="2">ChiSjej5B23-15282</strain>
    </source>
</reference>
<reference evidence="2" key="1">
    <citation type="journal article" date="2021" name="PeerJ">
        <title>Extensive microbial diversity within the chicken gut microbiome revealed by metagenomics and culture.</title>
        <authorList>
            <person name="Gilroy R."/>
            <person name="Ravi A."/>
            <person name="Getino M."/>
            <person name="Pursley I."/>
            <person name="Horton D.L."/>
            <person name="Alikhan N.F."/>
            <person name="Baker D."/>
            <person name="Gharbi K."/>
            <person name="Hall N."/>
            <person name="Watson M."/>
            <person name="Adriaenssens E.M."/>
            <person name="Foster-Nyarko E."/>
            <person name="Jarju S."/>
            <person name="Secka A."/>
            <person name="Antonio M."/>
            <person name="Oren A."/>
            <person name="Chaudhuri R.R."/>
            <person name="La Ragione R."/>
            <person name="Hildebrand F."/>
            <person name="Pallen M.J."/>
        </authorList>
    </citation>
    <scope>NUCLEOTIDE SEQUENCE</scope>
    <source>
        <strain evidence="2">ChiSjej5B23-15282</strain>
    </source>
</reference>
<organism evidence="2 3">
    <name type="scientific">Candidatus Mediterraneibacter caccavium</name>
    <dbReference type="NCBI Taxonomy" id="2838661"/>
    <lineage>
        <taxon>Bacteria</taxon>
        <taxon>Bacillati</taxon>
        <taxon>Bacillota</taxon>
        <taxon>Clostridia</taxon>
        <taxon>Lachnospirales</taxon>
        <taxon>Lachnospiraceae</taxon>
        <taxon>Mediterraneibacter</taxon>
    </lineage>
</organism>
<protein>
    <submittedName>
        <fullName evidence="2">SseB family protein</fullName>
    </submittedName>
</protein>
<dbReference type="InterPro" id="IPR009839">
    <property type="entry name" value="SseB_N"/>
</dbReference>
<accession>A0A9D2ASQ0</accession>
<dbReference type="Proteomes" id="UP000824243">
    <property type="component" value="Unassembled WGS sequence"/>
</dbReference>
<name>A0A9D2ASQ0_9FIRM</name>
<sequence length="256" mass="28871">MNENSTTVTKQETLAALKNPGEIYVIMSGATRLPFVSCDEETFDDEVFLYYRVEDAKSKAKELLEKKYAAAVVKLEDKQLLAFYTSLYTMGVNCLAVNSGTDTQINIQLSDLVIRRKPENMPEGKQPVENPALHLTAIYFMQEMRRQAQPQPTEELKELQEELLAHYGKGTFVIAVREDGQLPILKQKDGTVYQPLFTDMLEFQKFARGEKMRTAVIPAAKIPEILINEAKGVVINPFGVNVQLQVAKRKQPAQEA</sequence>
<evidence type="ECO:0000259" key="1">
    <source>
        <dbReference type="Pfam" id="PF07179"/>
    </source>
</evidence>
<evidence type="ECO:0000313" key="3">
    <source>
        <dbReference type="Proteomes" id="UP000824243"/>
    </source>
</evidence>
<dbReference type="Pfam" id="PF07179">
    <property type="entry name" value="SseB"/>
    <property type="match status" value="1"/>
</dbReference>
<feature type="domain" description="SseB protein N-terminal" evidence="1">
    <location>
        <begin position="170"/>
        <end position="244"/>
    </location>
</feature>
<proteinExistence type="predicted"/>